<accession>A0A0G2Y3K8</accession>
<dbReference type="PANTHER" id="PTHR11786:SF0">
    <property type="entry name" value="ARYLAMINE N-ACETYLTRANSFERASE 4-RELATED"/>
    <property type="match status" value="1"/>
</dbReference>
<dbReference type="EMBL" id="KM982401">
    <property type="protein sequence ID" value="AKI79049.1"/>
    <property type="molecule type" value="Genomic_DNA"/>
</dbReference>
<dbReference type="InterPro" id="IPR001447">
    <property type="entry name" value="Arylamine_N-AcTrfase"/>
</dbReference>
<evidence type="ECO:0000313" key="3">
    <source>
        <dbReference type="Proteomes" id="UP000241474"/>
    </source>
</evidence>
<dbReference type="GO" id="GO:0016407">
    <property type="term" value="F:acetyltransferase activity"/>
    <property type="evidence" value="ECO:0007669"/>
    <property type="project" value="InterPro"/>
</dbReference>
<dbReference type="Proteomes" id="UP000241474">
    <property type="component" value="Segment"/>
</dbReference>
<dbReference type="SUPFAM" id="SSF54001">
    <property type="entry name" value="Cysteine proteinases"/>
    <property type="match status" value="1"/>
</dbReference>
<dbReference type="InterPro" id="IPR038765">
    <property type="entry name" value="Papain-like_cys_pep_sf"/>
</dbReference>
<dbReference type="Gene3D" id="3.30.2140.20">
    <property type="match status" value="1"/>
</dbReference>
<keyword evidence="2" id="KW-0808">Transferase</keyword>
<dbReference type="InterPro" id="IPR053710">
    <property type="entry name" value="Arylamine_NAT_domain_sf"/>
</dbReference>
<name>A0A0G2Y3K8_MIMIV</name>
<evidence type="ECO:0000313" key="2">
    <source>
        <dbReference type="EMBL" id="AKI79049.1"/>
    </source>
</evidence>
<evidence type="ECO:0000256" key="1">
    <source>
        <dbReference type="ARBA" id="ARBA00006547"/>
    </source>
</evidence>
<proteinExistence type="inferred from homology"/>
<sequence>MTNITVLEQLMQSFLSEYTFSNRDYFQIKSELPKFDPDIILSKTFQNKYGICMDLNYAFSHVLKKHGFNCYLVKAFEKKSDGRFYDIYHLTIIVIINGCKYLADVGFGKYFSKPVMLNNGVTVDKIRVEVPNVKNNENIYNILSHDKFIVQIKDLPLLSISDINDNYQNFFKAGPDDLPLCRKPYDRIYDQKVGDYIIPQKVEKYTH</sequence>
<comment type="similarity">
    <text evidence="1">Belongs to the arylamine N-acetyltransferase family.</text>
</comment>
<dbReference type="PANTHER" id="PTHR11786">
    <property type="entry name" value="N-HYDROXYARYLAMINE O-ACETYLTRANSFERASE"/>
    <property type="match status" value="1"/>
</dbReference>
<protein>
    <submittedName>
        <fullName evidence="2">Putative acetyltransferase</fullName>
    </submittedName>
</protein>
<reference evidence="2 3" key="1">
    <citation type="submission" date="2014-10" db="EMBL/GenBank/DDBJ databases">
        <title>Pan-genome analysis of Brazilian lineage A amoebal mimiviruses.</title>
        <authorList>
            <person name="Assis F.L."/>
            <person name="Abrahao J.S."/>
            <person name="Kroon E.G."/>
            <person name="Dornas F.P."/>
            <person name="Andrade K.R."/>
            <person name="Borato P.V.M."/>
            <person name="Pilotto M.R."/>
            <person name="Benamar S."/>
            <person name="LaScola B."/>
            <person name="Colson P."/>
        </authorList>
    </citation>
    <scope>NUCLEOTIDE SEQUENCE [LARGE SCALE GENOMIC DNA]</scope>
    <source>
        <strain evidence="2 3">Oyster</strain>
    </source>
</reference>
<dbReference type="Pfam" id="PF00797">
    <property type="entry name" value="Acetyltransf_2"/>
    <property type="match status" value="1"/>
</dbReference>
<organism evidence="2 3">
    <name type="scientific">Acanthamoeba polyphaga mimivirus</name>
    <name type="common">APMV</name>
    <dbReference type="NCBI Taxonomy" id="212035"/>
    <lineage>
        <taxon>Viruses</taxon>
        <taxon>Varidnaviria</taxon>
        <taxon>Bamfordvirae</taxon>
        <taxon>Nucleocytoviricota</taxon>
        <taxon>Megaviricetes</taxon>
        <taxon>Imitervirales</taxon>
        <taxon>Mimiviridae</taxon>
        <taxon>Megamimivirinae</taxon>
        <taxon>Mimivirus</taxon>
        <taxon>Mimivirus bradfordmassiliense</taxon>
    </lineage>
</organism>
<organismHost>
    <name type="scientific">Acanthamoeba polyphaga</name>
    <name type="common">Amoeba</name>
    <dbReference type="NCBI Taxonomy" id="5757"/>
</organismHost>